<proteinExistence type="predicted"/>
<dbReference type="InterPro" id="IPR029787">
    <property type="entry name" value="Nucleotide_cyclase"/>
</dbReference>
<dbReference type="EC" id="2.7.7.65" evidence="1"/>
<dbReference type="SUPFAM" id="SSF55781">
    <property type="entry name" value="GAF domain-like"/>
    <property type="match status" value="1"/>
</dbReference>
<dbReference type="Gene3D" id="3.30.70.270">
    <property type="match status" value="1"/>
</dbReference>
<dbReference type="GO" id="GO:0052621">
    <property type="term" value="F:diguanylate cyclase activity"/>
    <property type="evidence" value="ECO:0007669"/>
    <property type="project" value="UniProtKB-EC"/>
</dbReference>
<dbReference type="RefSeq" id="WP_141647666.1">
    <property type="nucleotide sequence ID" value="NZ_VIFM01000247.1"/>
</dbReference>
<name>A0A540WQ39_9BACT</name>
<comment type="caution">
    <text evidence="3">The sequence shown here is derived from an EMBL/GenBank/DDBJ whole genome shotgun (WGS) entry which is preliminary data.</text>
</comment>
<dbReference type="SMART" id="SM00065">
    <property type="entry name" value="GAF"/>
    <property type="match status" value="1"/>
</dbReference>
<dbReference type="InterPro" id="IPR050469">
    <property type="entry name" value="Diguanylate_Cyclase"/>
</dbReference>
<evidence type="ECO:0000259" key="2">
    <source>
        <dbReference type="PROSITE" id="PS50887"/>
    </source>
</evidence>
<dbReference type="InterPro" id="IPR043128">
    <property type="entry name" value="Rev_trsase/Diguanyl_cyclase"/>
</dbReference>
<dbReference type="EMBL" id="VIFM01000247">
    <property type="protein sequence ID" value="TQF10544.1"/>
    <property type="molecule type" value="Genomic_DNA"/>
</dbReference>
<dbReference type="InterPro" id="IPR029016">
    <property type="entry name" value="GAF-like_dom_sf"/>
</dbReference>
<gene>
    <name evidence="3" type="ORF">FJV41_38860</name>
</gene>
<evidence type="ECO:0000313" key="3">
    <source>
        <dbReference type="EMBL" id="TQF10544.1"/>
    </source>
</evidence>
<dbReference type="AlphaFoldDB" id="A0A540WQ39"/>
<dbReference type="Pfam" id="PF01590">
    <property type="entry name" value="GAF"/>
    <property type="match status" value="1"/>
</dbReference>
<dbReference type="Proteomes" id="UP000315369">
    <property type="component" value="Unassembled WGS sequence"/>
</dbReference>
<organism evidence="3 4">
    <name type="scientific">Myxococcus llanfairpwllgwyngyllgogerychwyrndrobwllllantysiliogogogochensis</name>
    <dbReference type="NCBI Taxonomy" id="2590453"/>
    <lineage>
        <taxon>Bacteria</taxon>
        <taxon>Pseudomonadati</taxon>
        <taxon>Myxococcota</taxon>
        <taxon>Myxococcia</taxon>
        <taxon>Myxococcales</taxon>
        <taxon>Cystobacterineae</taxon>
        <taxon>Myxococcaceae</taxon>
        <taxon>Myxococcus</taxon>
    </lineage>
</organism>
<dbReference type="SUPFAM" id="SSF55073">
    <property type="entry name" value="Nucleotide cyclase"/>
    <property type="match status" value="1"/>
</dbReference>
<evidence type="ECO:0000256" key="1">
    <source>
        <dbReference type="ARBA" id="ARBA00012528"/>
    </source>
</evidence>
<dbReference type="InterPro" id="IPR000160">
    <property type="entry name" value="GGDEF_dom"/>
</dbReference>
<feature type="domain" description="GGDEF" evidence="2">
    <location>
        <begin position="214"/>
        <end position="349"/>
    </location>
</feature>
<dbReference type="PROSITE" id="PS50887">
    <property type="entry name" value="GGDEF"/>
    <property type="match status" value="1"/>
</dbReference>
<keyword evidence="4" id="KW-1185">Reference proteome</keyword>
<sequence>MNPADLLSAMKRTVEQLAAFNEMAKALTSTLELREVLALVMQKVSSLLLPRNWSLILQDERTGKLYFEIAVGEGAGVLKGLQLNPGEGIAGAVFSSGVARLVHDVGGDPSFSPRFDEASAFHTRSILAVPLLSRGHVLGVIELVNGPTDPPFSNDDLTTLTAIADYAAIAIENARNFRRVQELTITDEHTGCYNARHLRALLDTEVKRSARFRHPLSLVFLDLDHFKSVNDRHGHLMGSATLKEVGDLLMSLGRNGLDAVFRYGGDEFAILLVETDQDGAAQIAQRVCEAFRGRSFLQEHGLDVRVTASVGVATFPEHATSALELIRSADFAMYGAKARGRDAICVAEPGGPDTGSGNGSDFPAR</sequence>
<dbReference type="FunFam" id="3.30.70.270:FF:000001">
    <property type="entry name" value="Diguanylate cyclase domain protein"/>
    <property type="match status" value="1"/>
</dbReference>
<dbReference type="GO" id="GO:0043709">
    <property type="term" value="P:cell adhesion involved in single-species biofilm formation"/>
    <property type="evidence" value="ECO:0007669"/>
    <property type="project" value="TreeGrafter"/>
</dbReference>
<dbReference type="PANTHER" id="PTHR45138:SF6">
    <property type="entry name" value="DIGUANYLATE CYCLASE DGCN"/>
    <property type="match status" value="1"/>
</dbReference>
<dbReference type="InterPro" id="IPR003018">
    <property type="entry name" value="GAF"/>
</dbReference>
<dbReference type="NCBIfam" id="TIGR00254">
    <property type="entry name" value="GGDEF"/>
    <property type="match status" value="1"/>
</dbReference>
<accession>A0A540WQ39</accession>
<dbReference type="PANTHER" id="PTHR45138">
    <property type="entry name" value="REGULATORY COMPONENTS OF SENSORY TRANSDUCTION SYSTEM"/>
    <property type="match status" value="1"/>
</dbReference>
<reference evidence="3 4" key="1">
    <citation type="submission" date="2019-06" db="EMBL/GenBank/DDBJ databases">
        <authorList>
            <person name="Livingstone P."/>
            <person name="Whitworth D."/>
        </authorList>
    </citation>
    <scope>NUCLEOTIDE SEQUENCE [LARGE SCALE GENOMIC DNA]</scope>
    <source>
        <strain evidence="3 4">AM401</strain>
    </source>
</reference>
<evidence type="ECO:0000313" key="4">
    <source>
        <dbReference type="Proteomes" id="UP000315369"/>
    </source>
</evidence>
<dbReference type="GO" id="GO:1902201">
    <property type="term" value="P:negative regulation of bacterial-type flagellum-dependent cell motility"/>
    <property type="evidence" value="ECO:0007669"/>
    <property type="project" value="TreeGrafter"/>
</dbReference>
<dbReference type="Gene3D" id="3.30.450.40">
    <property type="match status" value="1"/>
</dbReference>
<dbReference type="Pfam" id="PF00990">
    <property type="entry name" value="GGDEF"/>
    <property type="match status" value="1"/>
</dbReference>
<dbReference type="CDD" id="cd01949">
    <property type="entry name" value="GGDEF"/>
    <property type="match status" value="1"/>
</dbReference>
<dbReference type="OrthoDB" id="9759607at2"/>
<dbReference type="GO" id="GO:0005886">
    <property type="term" value="C:plasma membrane"/>
    <property type="evidence" value="ECO:0007669"/>
    <property type="project" value="TreeGrafter"/>
</dbReference>
<dbReference type="SMART" id="SM00267">
    <property type="entry name" value="GGDEF"/>
    <property type="match status" value="1"/>
</dbReference>
<protein>
    <recommendedName>
        <fullName evidence="1">diguanylate cyclase</fullName>
        <ecNumber evidence="1">2.7.7.65</ecNumber>
    </recommendedName>
</protein>